<proteinExistence type="predicted"/>
<dbReference type="RefSeq" id="WP_181513341.1">
    <property type="nucleotide sequence ID" value="NZ_JABFUB010000004.1"/>
</dbReference>
<dbReference type="AlphaFoldDB" id="A0A7V9VYP1"/>
<reference evidence="1 3" key="2">
    <citation type="submission" date="2020-07" db="EMBL/GenBank/DDBJ databases">
        <title>Identification of Halomonas strains.</title>
        <authorList>
            <person name="Xiao Z."/>
            <person name="Shen J."/>
        </authorList>
    </citation>
    <scope>NUCLEOTIDE SEQUENCE [LARGE SCALE GENOMIC DNA]</scope>
    <source>
        <strain evidence="1 3">DSM 17331</strain>
    </source>
</reference>
<evidence type="ECO:0000313" key="3">
    <source>
        <dbReference type="Proteomes" id="UP000518091"/>
    </source>
</evidence>
<accession>A0A7V9VYP1</accession>
<evidence type="ECO:0000313" key="1">
    <source>
        <dbReference type="EMBL" id="MBA2777832.1"/>
    </source>
</evidence>
<name>A0A7V9VYP1_9GAMM</name>
<keyword evidence="4" id="KW-1185">Reference proteome</keyword>
<comment type="caution">
    <text evidence="1">The sequence shown here is derived from an EMBL/GenBank/DDBJ whole genome shotgun (WGS) entry which is preliminary data.</text>
</comment>
<evidence type="ECO:0000313" key="4">
    <source>
        <dbReference type="Proteomes" id="UP000814353"/>
    </source>
</evidence>
<dbReference type="Proteomes" id="UP000518091">
    <property type="component" value="Unassembled WGS sequence"/>
</dbReference>
<organism evidence="1 3">
    <name type="scientific">Billgrantia kenyensis</name>
    <dbReference type="NCBI Taxonomy" id="321266"/>
    <lineage>
        <taxon>Bacteria</taxon>
        <taxon>Pseudomonadati</taxon>
        <taxon>Pseudomonadota</taxon>
        <taxon>Gammaproteobacteria</taxon>
        <taxon>Oceanospirillales</taxon>
        <taxon>Halomonadaceae</taxon>
        <taxon>Billgrantia</taxon>
    </lineage>
</organism>
<dbReference type="Proteomes" id="UP000814353">
    <property type="component" value="Unassembled WGS sequence"/>
</dbReference>
<reference evidence="2 4" key="1">
    <citation type="submission" date="2020-05" db="EMBL/GenBank/DDBJ databases">
        <title>Comparative genomic analysis of denitrifying bacteria from Halomonas genus.</title>
        <authorList>
            <person name="Wang L."/>
            <person name="Shao Z."/>
        </authorList>
    </citation>
    <scope>NUCLEOTIDE SEQUENCE [LARGE SCALE GENOMIC DNA]</scope>
    <source>
        <strain evidence="2 4">DSM 17331</strain>
    </source>
</reference>
<evidence type="ECO:0000313" key="2">
    <source>
        <dbReference type="EMBL" id="MCG6661303.1"/>
    </source>
</evidence>
<protein>
    <submittedName>
        <fullName evidence="1">Uncharacterized protein</fullName>
    </submittedName>
</protein>
<sequence>MNDSIHNPAVLLRAAKAANIQGRWDARRRCLVRHGEHGEAPGWQPLEDGSAASQLQARLGLRVSLCKRVQRVRVEEPALLEPRFVEVDYDDATLGAATRKAIVLMAARLADPES</sequence>
<gene>
    <name evidence="1" type="ORF">H1D44_02860</name>
    <name evidence="2" type="ORF">HOP48_07035</name>
</gene>
<dbReference type="EMBL" id="JACEFT010000002">
    <property type="protein sequence ID" value="MBA2777832.1"/>
    <property type="molecule type" value="Genomic_DNA"/>
</dbReference>
<dbReference type="EMBL" id="JABFUB010000004">
    <property type="protein sequence ID" value="MCG6661303.1"/>
    <property type="molecule type" value="Genomic_DNA"/>
</dbReference>